<protein>
    <submittedName>
        <fullName evidence="1">ABC transporter permease</fullName>
    </submittedName>
</protein>
<proteinExistence type="predicted"/>
<keyword evidence="2" id="KW-1185">Reference proteome</keyword>
<accession>A0ACD4NQ47</accession>
<dbReference type="EMBL" id="CP113520">
    <property type="protein sequence ID" value="WAJ28873.1"/>
    <property type="molecule type" value="Genomic_DNA"/>
</dbReference>
<sequence length="322" mass="33018">MQTRTLRLPRFLAGGRAALLVVVALLILLFVLGASVSDRFATTGNMLNVYEQSAGLALVSLGQTLTILTGGIDLSVGSVISLLSMLTSGLIAGDEAMVIPVVAGVLVLGALIGAANGVTIVATGVHPLIVTLGTGAIVQGVALLYGLGPVGSVPISFDAFAYGTFPGGISIGATVALALFLLVSFFLNNTRTGRRIYAIGDDPHAADLMGLPRRRILVGVYAASGFFAALTAVYLVSRFNVGQPYTGANYTLASITPVVVGGTMLAGGRGGVIGTLLGVYLVSLLNNTLNFLDISSHYQLVVQGLVIILAVSVYVEKQRGLA</sequence>
<organism evidence="1 2">
    <name type="scientific">Antarcticirhabdus aurantiaca</name>
    <dbReference type="NCBI Taxonomy" id="2606717"/>
    <lineage>
        <taxon>Bacteria</taxon>
        <taxon>Pseudomonadati</taxon>
        <taxon>Pseudomonadota</taxon>
        <taxon>Alphaproteobacteria</taxon>
        <taxon>Hyphomicrobiales</taxon>
        <taxon>Aurantimonadaceae</taxon>
        <taxon>Antarcticirhabdus</taxon>
    </lineage>
</organism>
<reference evidence="1" key="1">
    <citation type="submission" date="2022-11" db="EMBL/GenBank/DDBJ databases">
        <title>beta-Carotene-producing bacterium, Jeongeuplla avenae sp. nov., alleviates the salt stress of Arabidopsis seedlings.</title>
        <authorList>
            <person name="Jiang L."/>
            <person name="Lee J."/>
        </authorList>
    </citation>
    <scope>NUCLEOTIDE SEQUENCE</scope>
    <source>
        <strain evidence="1">DY_R2A_6</strain>
    </source>
</reference>
<evidence type="ECO:0000313" key="2">
    <source>
        <dbReference type="Proteomes" id="UP001163223"/>
    </source>
</evidence>
<name>A0ACD4NQ47_9HYPH</name>
<dbReference type="Proteomes" id="UP001163223">
    <property type="component" value="Chromosome"/>
</dbReference>
<gene>
    <name evidence="1" type="ORF">OXU80_01060</name>
</gene>
<evidence type="ECO:0000313" key="1">
    <source>
        <dbReference type="EMBL" id="WAJ28873.1"/>
    </source>
</evidence>